<reference evidence="3" key="1">
    <citation type="submission" date="2022-08" db="UniProtKB">
        <authorList>
            <consortium name="EnsemblMetazoa"/>
        </authorList>
    </citation>
    <scope>IDENTIFICATION</scope>
    <source>
        <strain evidence="3">Dongola</strain>
    </source>
</reference>
<dbReference type="AlphaFoldDB" id="A0A182IH36"/>
<dbReference type="VEuPathDB" id="VectorBase:AARA014771"/>
<dbReference type="EnsemblMetazoa" id="AARA014771-RA">
    <property type="protein sequence ID" value="AARA014771-PA"/>
    <property type="gene ID" value="AARA014771"/>
</dbReference>
<evidence type="ECO:0000256" key="1">
    <source>
        <dbReference type="SAM" id="MobiDB-lite"/>
    </source>
</evidence>
<accession>A0A182IH36</accession>
<feature type="region of interest" description="Disordered" evidence="1">
    <location>
        <begin position="27"/>
        <end position="96"/>
    </location>
</feature>
<evidence type="ECO:0000313" key="3">
    <source>
        <dbReference type="EnsemblMetazoa" id="AARA014771-PA"/>
    </source>
</evidence>
<sequence length="210" mass="20635">MTQQKLHLFVPLFVLLLCYPSYGDLPDDTQQSTTPPDVAGDLDARAGPLDLRPPLPTTTASEKPTTAKPLPGLGELLGGGGGLPELGAGGQQSGGSPQASLILGAFQAIITPFNPGMLGTVIGALGGGGGGLGGGGGGGGGAPSLPSFPIGLGTSGRSPAPAAPPTTTTPSLHRSSSSRDAVPLPLSHGSSCSPSISWRRESSACSIKPQ</sequence>
<dbReference type="Proteomes" id="UP000075840">
    <property type="component" value="Unassembled WGS sequence"/>
</dbReference>
<evidence type="ECO:0000256" key="2">
    <source>
        <dbReference type="SAM" id="SignalP"/>
    </source>
</evidence>
<protein>
    <submittedName>
        <fullName evidence="3">Uncharacterized protein</fullName>
    </submittedName>
</protein>
<feature type="signal peptide" evidence="2">
    <location>
        <begin position="1"/>
        <end position="23"/>
    </location>
</feature>
<evidence type="ECO:0000313" key="4">
    <source>
        <dbReference type="Proteomes" id="UP000075840"/>
    </source>
</evidence>
<feature type="chain" id="PRO_5043848122" evidence="2">
    <location>
        <begin position="24"/>
        <end position="210"/>
    </location>
</feature>
<feature type="compositionally biased region" description="Gly residues" evidence="1">
    <location>
        <begin position="75"/>
        <end position="93"/>
    </location>
</feature>
<organism evidence="3 4">
    <name type="scientific">Anopheles arabiensis</name>
    <name type="common">Mosquito</name>
    <dbReference type="NCBI Taxonomy" id="7173"/>
    <lineage>
        <taxon>Eukaryota</taxon>
        <taxon>Metazoa</taxon>
        <taxon>Ecdysozoa</taxon>
        <taxon>Arthropoda</taxon>
        <taxon>Hexapoda</taxon>
        <taxon>Insecta</taxon>
        <taxon>Pterygota</taxon>
        <taxon>Neoptera</taxon>
        <taxon>Endopterygota</taxon>
        <taxon>Diptera</taxon>
        <taxon>Nematocera</taxon>
        <taxon>Culicoidea</taxon>
        <taxon>Culicidae</taxon>
        <taxon>Anophelinae</taxon>
        <taxon>Anopheles</taxon>
    </lineage>
</organism>
<proteinExistence type="predicted"/>
<keyword evidence="4" id="KW-1185">Reference proteome</keyword>
<dbReference type="EMBL" id="APCN01003569">
    <property type="status" value="NOT_ANNOTATED_CDS"/>
    <property type="molecule type" value="Genomic_DNA"/>
</dbReference>
<keyword evidence="2" id="KW-0732">Signal</keyword>
<dbReference type="EMBL" id="APCN01003570">
    <property type="status" value="NOT_ANNOTATED_CDS"/>
    <property type="molecule type" value="Genomic_DNA"/>
</dbReference>
<feature type="region of interest" description="Disordered" evidence="1">
    <location>
        <begin position="135"/>
        <end position="210"/>
    </location>
</feature>
<name>A0A182IH36_ANOAR</name>